<evidence type="ECO:0000313" key="1">
    <source>
        <dbReference type="EMBL" id="MPC83169.1"/>
    </source>
</evidence>
<dbReference type="Proteomes" id="UP000324222">
    <property type="component" value="Unassembled WGS sequence"/>
</dbReference>
<organism evidence="1 2">
    <name type="scientific">Portunus trituberculatus</name>
    <name type="common">Swimming crab</name>
    <name type="synonym">Neptunus trituberculatus</name>
    <dbReference type="NCBI Taxonomy" id="210409"/>
    <lineage>
        <taxon>Eukaryota</taxon>
        <taxon>Metazoa</taxon>
        <taxon>Ecdysozoa</taxon>
        <taxon>Arthropoda</taxon>
        <taxon>Crustacea</taxon>
        <taxon>Multicrustacea</taxon>
        <taxon>Malacostraca</taxon>
        <taxon>Eumalacostraca</taxon>
        <taxon>Eucarida</taxon>
        <taxon>Decapoda</taxon>
        <taxon>Pleocyemata</taxon>
        <taxon>Brachyura</taxon>
        <taxon>Eubrachyura</taxon>
        <taxon>Portunoidea</taxon>
        <taxon>Portunidae</taxon>
        <taxon>Portuninae</taxon>
        <taxon>Portunus</taxon>
    </lineage>
</organism>
<evidence type="ECO:0000313" key="2">
    <source>
        <dbReference type="Proteomes" id="UP000324222"/>
    </source>
</evidence>
<dbReference type="EMBL" id="VSRR010061742">
    <property type="protein sequence ID" value="MPC83169.1"/>
    <property type="molecule type" value="Genomic_DNA"/>
</dbReference>
<dbReference type="AlphaFoldDB" id="A0A5B7IMG1"/>
<comment type="caution">
    <text evidence="1">The sequence shown here is derived from an EMBL/GenBank/DDBJ whole genome shotgun (WGS) entry which is preliminary data.</text>
</comment>
<sequence length="59" mass="6199">MISSTPTPSTPTPLASTHLSCLIEAAAPWSLGHSLPRKLITTPGARLITRGGLVRNTIH</sequence>
<proteinExistence type="predicted"/>
<keyword evidence="2" id="KW-1185">Reference proteome</keyword>
<name>A0A5B7IMG1_PORTR</name>
<protein>
    <submittedName>
        <fullName evidence="1">Uncharacterized protein</fullName>
    </submittedName>
</protein>
<reference evidence="1 2" key="1">
    <citation type="submission" date="2019-05" db="EMBL/GenBank/DDBJ databases">
        <title>Another draft genome of Portunus trituberculatus and its Hox gene families provides insights of decapod evolution.</title>
        <authorList>
            <person name="Jeong J.-H."/>
            <person name="Song I."/>
            <person name="Kim S."/>
            <person name="Choi T."/>
            <person name="Kim D."/>
            <person name="Ryu S."/>
            <person name="Kim W."/>
        </authorList>
    </citation>
    <scope>NUCLEOTIDE SEQUENCE [LARGE SCALE GENOMIC DNA]</scope>
    <source>
        <tissue evidence="1">Muscle</tissue>
    </source>
</reference>
<accession>A0A5B7IMG1</accession>
<gene>
    <name evidence="1" type="ORF">E2C01_077866</name>
</gene>